<name>A0ABV5MUP2_9ACTN</name>
<evidence type="ECO:0000313" key="3">
    <source>
        <dbReference type="EMBL" id="MFB9461735.1"/>
    </source>
</evidence>
<dbReference type="EMBL" id="JBHMCY010000004">
    <property type="protein sequence ID" value="MFB9461735.1"/>
    <property type="molecule type" value="Genomic_DNA"/>
</dbReference>
<dbReference type="PANTHER" id="PTHR42923:SF43">
    <property type="entry name" value="AMINE OXIDASE"/>
    <property type="match status" value="1"/>
</dbReference>
<dbReference type="PANTHER" id="PTHR42923">
    <property type="entry name" value="PROTOPORPHYRINOGEN OXIDASE"/>
    <property type="match status" value="1"/>
</dbReference>
<dbReference type="SUPFAM" id="SSF51905">
    <property type="entry name" value="FAD/NAD(P)-binding domain"/>
    <property type="match status" value="1"/>
</dbReference>
<feature type="region of interest" description="Disordered" evidence="1">
    <location>
        <begin position="1"/>
        <end position="38"/>
    </location>
</feature>
<dbReference type="RefSeq" id="WP_381341706.1">
    <property type="nucleotide sequence ID" value="NZ_JBHMCY010000004.1"/>
</dbReference>
<comment type="caution">
    <text evidence="3">The sequence shown here is derived from an EMBL/GenBank/DDBJ whole genome shotgun (WGS) entry which is preliminary data.</text>
</comment>
<dbReference type="Proteomes" id="UP001589709">
    <property type="component" value="Unassembled WGS sequence"/>
</dbReference>
<evidence type="ECO:0000259" key="2">
    <source>
        <dbReference type="Pfam" id="PF01593"/>
    </source>
</evidence>
<feature type="domain" description="Amine oxidase" evidence="2">
    <location>
        <begin position="53"/>
        <end position="496"/>
    </location>
</feature>
<dbReference type="Pfam" id="PF01593">
    <property type="entry name" value="Amino_oxidase"/>
    <property type="match status" value="1"/>
</dbReference>
<dbReference type="InterPro" id="IPR050464">
    <property type="entry name" value="Zeta_carotene_desat/Oxidored"/>
</dbReference>
<sequence length="528" mass="57362">MSRAGMSRAGTRRTGRMDGGHGRDRKARLLTDPGGAPRCEGTGPSVAVVGGGIAGLAAATVLAERGVRVTLLERETDLGGRLAGWQVRLADGSSATMTRGFHAFFRQYYNLRALLRRTDPGLHGLTALPDYPLRHRDGLLDSFARVPRTPPLNALGFVALSPTFGWRDLLGMHARSALPLLDVRVPGVHERLDGISAHDFLHRIGFPPAARHLAFEVFSRSFFADPRELSAAELALMFHIYFLGSSEGLLFDVPREPFPQALWEPLGDYLQDRGATVLTASPVEAVAPAADGTVRVTVAGRTRPYDAVVLATDVPGLRQVAAASPDLVDRAWRESVAGLRTAPPFLVSRLWLDRPVHPDRPAFLGTSGYAELDNVSVLDRWEGEAHRWALRTGGSVVELHAYAVPPGADRAAVQERLVSQLHRVYPETRDAGVVDRRHEWREDCPLFSVGGYDRRPRVRTADPAVVVAGDMVATGLPVALMERAATSGFLAANALLRRWGVRGEPLRTVPDRGRSAVLRALAALLARD</sequence>
<reference evidence="3 4" key="1">
    <citation type="submission" date="2024-09" db="EMBL/GenBank/DDBJ databases">
        <authorList>
            <person name="Sun Q."/>
            <person name="Mori K."/>
        </authorList>
    </citation>
    <scope>NUCLEOTIDE SEQUENCE [LARGE SCALE GENOMIC DNA]</scope>
    <source>
        <strain evidence="3 4">JCM 6917</strain>
    </source>
</reference>
<accession>A0ABV5MUP2</accession>
<dbReference type="PRINTS" id="PR00411">
    <property type="entry name" value="PNDRDTASEI"/>
</dbReference>
<gene>
    <name evidence="3" type="ORF">ACFF45_03060</name>
</gene>
<dbReference type="Gene3D" id="3.50.50.60">
    <property type="entry name" value="FAD/NAD(P)-binding domain"/>
    <property type="match status" value="1"/>
</dbReference>
<dbReference type="InterPro" id="IPR002937">
    <property type="entry name" value="Amino_oxidase"/>
</dbReference>
<organism evidence="3 4">
    <name type="scientific">Streptomyces cinereospinus</name>
    <dbReference type="NCBI Taxonomy" id="285561"/>
    <lineage>
        <taxon>Bacteria</taxon>
        <taxon>Bacillati</taxon>
        <taxon>Actinomycetota</taxon>
        <taxon>Actinomycetes</taxon>
        <taxon>Kitasatosporales</taxon>
        <taxon>Streptomycetaceae</taxon>
        <taxon>Streptomyces</taxon>
    </lineage>
</organism>
<dbReference type="InterPro" id="IPR036188">
    <property type="entry name" value="FAD/NAD-bd_sf"/>
</dbReference>
<keyword evidence="4" id="KW-1185">Reference proteome</keyword>
<protein>
    <submittedName>
        <fullName evidence="3">FAD-dependent oxidoreductase</fullName>
    </submittedName>
</protein>
<proteinExistence type="predicted"/>
<evidence type="ECO:0000256" key="1">
    <source>
        <dbReference type="SAM" id="MobiDB-lite"/>
    </source>
</evidence>
<evidence type="ECO:0000313" key="4">
    <source>
        <dbReference type="Proteomes" id="UP001589709"/>
    </source>
</evidence>